<gene>
    <name evidence="1" type="ordered locus">ETA_33690</name>
</gene>
<dbReference type="AlphaFoldDB" id="B2VJK8"/>
<dbReference type="RefSeq" id="WP_012443038.1">
    <property type="nucleotide sequence ID" value="NC_010694.1"/>
</dbReference>
<dbReference type="KEGG" id="eta:ETA_33690"/>
<keyword evidence="2" id="KW-1185">Reference proteome</keyword>
<dbReference type="eggNOG" id="ENOG5032U28">
    <property type="taxonomic scope" value="Bacteria"/>
</dbReference>
<reference evidence="1 2" key="1">
    <citation type="journal article" date="2008" name="Environ. Microbiol.">
        <title>The genome of Erwinia tasmaniensis strain Et1/99, a non-pathogenic bacterium in the genus Erwinia.</title>
        <authorList>
            <person name="Kube M."/>
            <person name="Migdoll A.M."/>
            <person name="Mueller I."/>
            <person name="Kuhl H."/>
            <person name="Beck A."/>
            <person name="Reinhardt R."/>
            <person name="Geider K."/>
        </authorList>
    </citation>
    <scope>NUCLEOTIDE SEQUENCE [LARGE SCALE GENOMIC DNA]</scope>
    <source>
        <strain evidence="2">DSM 17950 / CFBP 7177 / CIP 109463 / NCPPB 4357 / Et1/99</strain>
    </source>
</reference>
<protein>
    <submittedName>
        <fullName evidence="1">Uncharacterized protein</fullName>
    </submittedName>
</protein>
<accession>B2VJK8</accession>
<dbReference type="EMBL" id="CU468135">
    <property type="protein sequence ID" value="CAO98415.1"/>
    <property type="molecule type" value="Genomic_DNA"/>
</dbReference>
<dbReference type="HOGENOM" id="CLU_080116_0_0_6"/>
<dbReference type="STRING" id="465817.ETA_33690"/>
<name>B2VJK8_ERWT9</name>
<organism evidence="1 2">
    <name type="scientific">Erwinia tasmaniensis (strain DSM 17950 / CFBP 7177 / CIP 109463 / NCPPB 4357 / Et1/99)</name>
    <dbReference type="NCBI Taxonomy" id="465817"/>
    <lineage>
        <taxon>Bacteria</taxon>
        <taxon>Pseudomonadati</taxon>
        <taxon>Pseudomonadota</taxon>
        <taxon>Gammaproteobacteria</taxon>
        <taxon>Enterobacterales</taxon>
        <taxon>Erwiniaceae</taxon>
        <taxon>Erwinia</taxon>
    </lineage>
</organism>
<dbReference type="OrthoDB" id="6433535at2"/>
<evidence type="ECO:0000313" key="1">
    <source>
        <dbReference type="EMBL" id="CAO98415.1"/>
    </source>
</evidence>
<dbReference type="Proteomes" id="UP000001726">
    <property type="component" value="Chromosome"/>
</dbReference>
<proteinExistence type="predicted"/>
<evidence type="ECO:0000313" key="2">
    <source>
        <dbReference type="Proteomes" id="UP000001726"/>
    </source>
</evidence>
<sequence>MYISSIIKFRTTSERDAAIALDKAVNGVGANSMGSLDDVKAGVERALWYSSCLFDKYDDVCSELKGEDRRFIKAIFEIYKRRDIIADMIRMYIEAELKTADRSEIQSIDARLAKILVGYSAGKLTKTAIASSLSILVVNSFHFKNEVLVRLNKYSIAIVTAAAFYGKVQVAALAARKLRQLSPGLYQVYYSNNIEMLYFLMSDSIDKALINSIGLRGEERFISIIRYLAR</sequence>